<protein>
    <recommendedName>
        <fullName evidence="3">cyclin-dependent kinase</fullName>
        <ecNumber evidence="3">2.7.11.22</ecNumber>
    </recommendedName>
</protein>
<organism evidence="18 19">
    <name type="scientific">Salix udensis</name>
    <dbReference type="NCBI Taxonomy" id="889485"/>
    <lineage>
        <taxon>Eukaryota</taxon>
        <taxon>Viridiplantae</taxon>
        <taxon>Streptophyta</taxon>
        <taxon>Embryophyta</taxon>
        <taxon>Tracheophyta</taxon>
        <taxon>Spermatophyta</taxon>
        <taxon>Magnoliopsida</taxon>
        <taxon>eudicotyledons</taxon>
        <taxon>Gunneridae</taxon>
        <taxon>Pentapetalae</taxon>
        <taxon>rosids</taxon>
        <taxon>fabids</taxon>
        <taxon>Malpighiales</taxon>
        <taxon>Salicaceae</taxon>
        <taxon>Saliceae</taxon>
        <taxon>Salix</taxon>
    </lineage>
</organism>
<dbReference type="PROSITE" id="PS00108">
    <property type="entry name" value="PROTEIN_KINASE_ST"/>
    <property type="match status" value="1"/>
</dbReference>
<comment type="catalytic activity">
    <reaction evidence="12">
        <text>L-seryl-[protein] + ATP = O-phospho-L-seryl-[protein] + ADP + H(+)</text>
        <dbReference type="Rhea" id="RHEA:17989"/>
        <dbReference type="Rhea" id="RHEA-COMP:9863"/>
        <dbReference type="Rhea" id="RHEA-COMP:11604"/>
        <dbReference type="ChEBI" id="CHEBI:15378"/>
        <dbReference type="ChEBI" id="CHEBI:29999"/>
        <dbReference type="ChEBI" id="CHEBI:30616"/>
        <dbReference type="ChEBI" id="CHEBI:83421"/>
        <dbReference type="ChEBI" id="CHEBI:456216"/>
        <dbReference type="EC" id="2.7.11.24"/>
    </reaction>
</comment>
<evidence type="ECO:0000256" key="7">
    <source>
        <dbReference type="ARBA" id="ARBA00022741"/>
    </source>
</evidence>
<evidence type="ECO:0000256" key="14">
    <source>
        <dbReference type="PROSITE-ProRule" id="PRU10141"/>
    </source>
</evidence>
<dbReference type="PANTHER" id="PTHR24055">
    <property type="entry name" value="MITOGEN-ACTIVATED PROTEIN KINASE"/>
    <property type="match status" value="1"/>
</dbReference>
<dbReference type="GO" id="GO:0004693">
    <property type="term" value="F:cyclin-dependent protein serine/threonine kinase activity"/>
    <property type="evidence" value="ECO:0007669"/>
    <property type="project" value="UniProtKB-EC"/>
</dbReference>
<dbReference type="FunFam" id="1.10.510.10:FF:000104">
    <property type="entry name" value="serine/threonine-protein kinase MAK isoform X1"/>
    <property type="match status" value="1"/>
</dbReference>
<keyword evidence="19" id="KW-1185">Reference proteome</keyword>
<feature type="region of interest" description="Disordered" evidence="16">
    <location>
        <begin position="314"/>
        <end position="382"/>
    </location>
</feature>
<keyword evidence="5" id="KW-0597">Phosphoprotein</keyword>
<dbReference type="SUPFAM" id="SSF56112">
    <property type="entry name" value="Protein kinase-like (PK-like)"/>
    <property type="match status" value="1"/>
</dbReference>
<evidence type="ECO:0000313" key="19">
    <source>
        <dbReference type="Proteomes" id="UP001162972"/>
    </source>
</evidence>
<dbReference type="InterPro" id="IPR008271">
    <property type="entry name" value="Ser/Thr_kinase_AS"/>
</dbReference>
<dbReference type="Pfam" id="PF00069">
    <property type="entry name" value="Pkinase"/>
    <property type="match status" value="1"/>
</dbReference>
<reference evidence="18 19" key="1">
    <citation type="journal article" date="2023" name="Int. J. Mol. Sci.">
        <title>De Novo Assembly and Annotation of 11 Diverse Shrub Willow (Salix) Genomes Reveals Novel Gene Organization in Sex-Linked Regions.</title>
        <authorList>
            <person name="Hyden B."/>
            <person name="Feng K."/>
            <person name="Yates T.B."/>
            <person name="Jawdy S."/>
            <person name="Cereghino C."/>
            <person name="Smart L.B."/>
            <person name="Muchero W."/>
        </authorList>
    </citation>
    <scope>NUCLEOTIDE SEQUENCE [LARGE SCALE GENOMIC DNA]</scope>
    <source>
        <tissue evidence="18">Shoot tip</tissue>
    </source>
</reference>
<comment type="similarity">
    <text evidence="2">Belongs to the protein kinase superfamily. CMGC Ser/Thr protein kinase family. MAP kinase subfamily.</text>
</comment>
<proteinExistence type="inferred from homology"/>
<evidence type="ECO:0000313" key="18">
    <source>
        <dbReference type="EMBL" id="KAJ6415472.1"/>
    </source>
</evidence>
<feature type="compositionally biased region" description="Basic and acidic residues" evidence="16">
    <location>
        <begin position="335"/>
        <end position="351"/>
    </location>
</feature>
<dbReference type="InterPro" id="IPR017441">
    <property type="entry name" value="Protein_kinase_ATP_BS"/>
</dbReference>
<dbReference type="PROSITE" id="PS00107">
    <property type="entry name" value="PROTEIN_KINASE_ATP"/>
    <property type="match status" value="1"/>
</dbReference>
<comment type="catalytic activity">
    <reaction evidence="10">
        <text>L-threonyl-[protein] + ATP = O-phospho-L-threonyl-[protein] + ADP + H(+)</text>
        <dbReference type="Rhea" id="RHEA:46608"/>
        <dbReference type="Rhea" id="RHEA-COMP:11060"/>
        <dbReference type="Rhea" id="RHEA-COMP:11605"/>
        <dbReference type="ChEBI" id="CHEBI:15378"/>
        <dbReference type="ChEBI" id="CHEBI:30013"/>
        <dbReference type="ChEBI" id="CHEBI:30616"/>
        <dbReference type="ChEBI" id="CHEBI:61977"/>
        <dbReference type="ChEBI" id="CHEBI:456216"/>
        <dbReference type="EC" id="2.7.11.24"/>
    </reaction>
</comment>
<keyword evidence="8" id="KW-0418">Kinase</keyword>
<feature type="domain" description="Protein kinase" evidence="17">
    <location>
        <begin position="4"/>
        <end position="270"/>
    </location>
</feature>
<dbReference type="InterPro" id="IPR050117">
    <property type="entry name" value="MAPK"/>
</dbReference>
<dbReference type="GO" id="GO:0004707">
    <property type="term" value="F:MAP kinase activity"/>
    <property type="evidence" value="ECO:0007669"/>
    <property type="project" value="UniProtKB-EC"/>
</dbReference>
<keyword evidence="4 15" id="KW-0723">Serine/threonine-protein kinase</keyword>
<dbReference type="FunFam" id="3.30.200.20:FF:000262">
    <property type="entry name" value="cyclin-dependent kinase F-4-like"/>
    <property type="match status" value="1"/>
</dbReference>
<dbReference type="SMART" id="SM00220">
    <property type="entry name" value="S_TKc"/>
    <property type="match status" value="1"/>
</dbReference>
<evidence type="ECO:0000256" key="8">
    <source>
        <dbReference type="ARBA" id="ARBA00022777"/>
    </source>
</evidence>
<comment type="caution">
    <text evidence="18">The sequence shown here is derived from an EMBL/GenBank/DDBJ whole genome shotgun (WGS) entry which is preliminary data.</text>
</comment>
<dbReference type="CDD" id="cd07830">
    <property type="entry name" value="STKc_MAK_like"/>
    <property type="match status" value="1"/>
</dbReference>
<evidence type="ECO:0000256" key="10">
    <source>
        <dbReference type="ARBA" id="ARBA00047592"/>
    </source>
</evidence>
<dbReference type="InterPro" id="IPR000719">
    <property type="entry name" value="Prot_kinase_dom"/>
</dbReference>
<evidence type="ECO:0000256" key="9">
    <source>
        <dbReference type="ARBA" id="ARBA00022840"/>
    </source>
</evidence>
<dbReference type="Proteomes" id="UP001162972">
    <property type="component" value="Chromosome 3"/>
</dbReference>
<comment type="catalytic activity">
    <reaction evidence="11">
        <text>L-threonyl-[protein] + ATP = O-phospho-L-threonyl-[protein] + ADP + H(+)</text>
        <dbReference type="Rhea" id="RHEA:46608"/>
        <dbReference type="Rhea" id="RHEA-COMP:11060"/>
        <dbReference type="Rhea" id="RHEA-COMP:11605"/>
        <dbReference type="ChEBI" id="CHEBI:15378"/>
        <dbReference type="ChEBI" id="CHEBI:30013"/>
        <dbReference type="ChEBI" id="CHEBI:30616"/>
        <dbReference type="ChEBI" id="CHEBI:61977"/>
        <dbReference type="ChEBI" id="CHEBI:456216"/>
        <dbReference type="EC" id="2.7.11.22"/>
    </reaction>
</comment>
<evidence type="ECO:0000256" key="1">
    <source>
        <dbReference type="ARBA" id="ARBA00006485"/>
    </source>
</evidence>
<dbReference type="EMBL" id="JAPFFJ010000012">
    <property type="protein sequence ID" value="KAJ6415472.1"/>
    <property type="molecule type" value="Genomic_DNA"/>
</dbReference>
<comment type="catalytic activity">
    <reaction evidence="13">
        <text>L-seryl-[protein] + ATP = O-phospho-L-seryl-[protein] + ADP + H(+)</text>
        <dbReference type="Rhea" id="RHEA:17989"/>
        <dbReference type="Rhea" id="RHEA-COMP:9863"/>
        <dbReference type="Rhea" id="RHEA-COMP:11604"/>
        <dbReference type="ChEBI" id="CHEBI:15378"/>
        <dbReference type="ChEBI" id="CHEBI:29999"/>
        <dbReference type="ChEBI" id="CHEBI:30616"/>
        <dbReference type="ChEBI" id="CHEBI:83421"/>
        <dbReference type="ChEBI" id="CHEBI:456216"/>
        <dbReference type="EC" id="2.7.11.22"/>
    </reaction>
</comment>
<evidence type="ECO:0000256" key="3">
    <source>
        <dbReference type="ARBA" id="ARBA00012425"/>
    </source>
</evidence>
<evidence type="ECO:0000256" key="6">
    <source>
        <dbReference type="ARBA" id="ARBA00022679"/>
    </source>
</evidence>
<dbReference type="Gene3D" id="3.30.200.20">
    <property type="entry name" value="Phosphorylase Kinase, domain 1"/>
    <property type="match status" value="1"/>
</dbReference>
<keyword evidence="7 14" id="KW-0547">Nucleotide-binding</keyword>
<evidence type="ECO:0000256" key="4">
    <source>
        <dbReference type="ARBA" id="ARBA00022527"/>
    </source>
</evidence>
<feature type="region of interest" description="Disordered" evidence="16">
    <location>
        <begin position="394"/>
        <end position="418"/>
    </location>
</feature>
<evidence type="ECO:0000256" key="12">
    <source>
        <dbReference type="ARBA" id="ARBA00048312"/>
    </source>
</evidence>
<dbReference type="InterPro" id="IPR011009">
    <property type="entry name" value="Kinase-like_dom_sf"/>
</dbReference>
<keyword evidence="6" id="KW-0808">Transferase</keyword>
<accession>A0AAD6K290</accession>
<gene>
    <name evidence="18" type="ORF">OIU84_004296</name>
</gene>
<name>A0AAD6K290_9ROSI</name>
<dbReference type="Gene3D" id="1.10.510.10">
    <property type="entry name" value="Transferase(Phosphotransferase) domain 1"/>
    <property type="match status" value="1"/>
</dbReference>
<dbReference type="AlphaFoldDB" id="A0AAD6K290"/>
<keyword evidence="9 14" id="KW-0067">ATP-binding</keyword>
<dbReference type="PROSITE" id="PS50011">
    <property type="entry name" value="PROTEIN_KINASE_DOM"/>
    <property type="match status" value="1"/>
</dbReference>
<dbReference type="EC" id="2.7.11.22" evidence="3"/>
<evidence type="ECO:0000256" key="13">
    <source>
        <dbReference type="ARBA" id="ARBA00048367"/>
    </source>
</evidence>
<evidence type="ECO:0000256" key="15">
    <source>
        <dbReference type="RuleBase" id="RU000304"/>
    </source>
</evidence>
<sequence>MERYKLIKEVGDGTFGSVWRAINKQSGEVVAIKKMKKKYYSWEECVNLREVKSLRKMNHPNIVKLKEVIRENDILYFVFEYMEYNLYQLIKDREKLFAEADVRNCVGYFHRDLKPENLLVSKSIIKIADFGLAREVNSQPPYTEYVSTRWYRAPEVLLQSYLYSSKVDMWAMGAIMAELFTLRPLFPGTSEADEIYKICSVIGSPTTDTWADGLNLARTINYQFPQFAGVHLPALIPSASEDAINLIKSLCSWDPCMRPSAAEALQHPFFQSCFYVPPSLRPRAAVTRTPTSAGTKGGLEQQCARSLPGALSNSKLTNNFPSPKLHASLSTGVQRKLDMVNQDSRKPDKSMKSSTKPRYQPPGKKSPTLMSKGRVARGVSDTTDKFAGMTIASRRQSLGQPKPPTMKAGVQWTGESGGMFLRPTQQFAHGRNYPRKVVG</sequence>
<evidence type="ECO:0000256" key="5">
    <source>
        <dbReference type="ARBA" id="ARBA00022553"/>
    </source>
</evidence>
<evidence type="ECO:0000256" key="16">
    <source>
        <dbReference type="SAM" id="MobiDB-lite"/>
    </source>
</evidence>
<evidence type="ECO:0000256" key="11">
    <source>
        <dbReference type="ARBA" id="ARBA00047811"/>
    </source>
</evidence>
<evidence type="ECO:0000259" key="17">
    <source>
        <dbReference type="PROSITE" id="PS50011"/>
    </source>
</evidence>
<evidence type="ECO:0000256" key="2">
    <source>
        <dbReference type="ARBA" id="ARBA00008832"/>
    </source>
</evidence>
<dbReference type="GO" id="GO:0005524">
    <property type="term" value="F:ATP binding"/>
    <property type="evidence" value="ECO:0007669"/>
    <property type="project" value="UniProtKB-UniRule"/>
</dbReference>
<feature type="binding site" evidence="14">
    <location>
        <position position="34"/>
    </location>
    <ligand>
        <name>ATP</name>
        <dbReference type="ChEBI" id="CHEBI:30616"/>
    </ligand>
</feature>
<comment type="similarity">
    <text evidence="1">Belongs to the protein kinase superfamily. CMGC Ser/Thr protein kinase family. CDC2/CDKX subfamily.</text>
</comment>